<comment type="similarity">
    <text evidence="1">Belongs to the Glu/Leu/Phe/Val dehydrogenases family.</text>
</comment>
<dbReference type="GO" id="GO:0004352">
    <property type="term" value="F:glutamate dehydrogenase (NAD+) activity"/>
    <property type="evidence" value="ECO:0007669"/>
    <property type="project" value="TreeGrafter"/>
</dbReference>
<keyword evidence="2" id="KW-0560">Oxidoreductase</keyword>
<evidence type="ECO:0000313" key="4">
    <source>
        <dbReference type="EMBL" id="MBD3327077.1"/>
    </source>
</evidence>
<dbReference type="Pfam" id="PF02812">
    <property type="entry name" value="ELFV_dehydrog_N"/>
    <property type="match status" value="1"/>
</dbReference>
<evidence type="ECO:0000256" key="1">
    <source>
        <dbReference type="ARBA" id="ARBA00006382"/>
    </source>
</evidence>
<accession>A0A9D5JZF2</accession>
<gene>
    <name evidence="4" type="ORF">GF339_20995</name>
</gene>
<comment type="caution">
    <text evidence="4">The sequence shown here is derived from an EMBL/GenBank/DDBJ whole genome shotgun (WGS) entry which is preliminary data.</text>
</comment>
<dbReference type="EMBL" id="WJJP01000684">
    <property type="protein sequence ID" value="MBD3327077.1"/>
    <property type="molecule type" value="Genomic_DNA"/>
</dbReference>
<feature type="non-terminal residue" evidence="4">
    <location>
        <position position="100"/>
    </location>
</feature>
<feature type="domain" description="Glutamate/phenylalanine/leucine/valine/L-tryptophan dehydrogenase dimerisation" evidence="3">
    <location>
        <begin position="38"/>
        <end position="100"/>
    </location>
</feature>
<evidence type="ECO:0000259" key="3">
    <source>
        <dbReference type="Pfam" id="PF02812"/>
    </source>
</evidence>
<dbReference type="PANTHER" id="PTHR11606:SF13">
    <property type="entry name" value="GLUTAMATE DEHYDROGENASE 1, MITOCHONDRIAL"/>
    <property type="match status" value="1"/>
</dbReference>
<dbReference type="AlphaFoldDB" id="A0A9D5JZF2"/>
<dbReference type="InterPro" id="IPR046346">
    <property type="entry name" value="Aminoacid_DH-like_N_sf"/>
</dbReference>
<dbReference type="InterPro" id="IPR006097">
    <property type="entry name" value="Glu/Leu/Phe/Val/Trp_DH_dimer"/>
</dbReference>
<dbReference type="PANTHER" id="PTHR11606">
    <property type="entry name" value="GLUTAMATE DEHYDROGENASE"/>
    <property type="match status" value="1"/>
</dbReference>
<organism evidence="4 5">
    <name type="scientific">candidate division KSB3 bacterium</name>
    <dbReference type="NCBI Taxonomy" id="2044937"/>
    <lineage>
        <taxon>Bacteria</taxon>
        <taxon>candidate division KSB3</taxon>
    </lineage>
</organism>
<protein>
    <submittedName>
        <fullName evidence="4">Glutamate dehydrogenase</fullName>
    </submittedName>
</protein>
<evidence type="ECO:0000313" key="5">
    <source>
        <dbReference type="Proteomes" id="UP000649604"/>
    </source>
</evidence>
<dbReference type="GO" id="GO:0006538">
    <property type="term" value="P:L-glutamate catabolic process"/>
    <property type="evidence" value="ECO:0007669"/>
    <property type="project" value="TreeGrafter"/>
</dbReference>
<reference evidence="4" key="1">
    <citation type="submission" date="2019-11" db="EMBL/GenBank/DDBJ databases">
        <title>Microbial mats filling the niche in hypersaline microbial mats.</title>
        <authorList>
            <person name="Wong H.L."/>
            <person name="Macleod F.I."/>
            <person name="White R.A. III"/>
            <person name="Burns B.P."/>
        </authorList>
    </citation>
    <scope>NUCLEOTIDE SEQUENCE</scope>
    <source>
        <strain evidence="4">Rbin_158</strain>
    </source>
</reference>
<name>A0A9D5JZF2_9BACT</name>
<evidence type="ECO:0000256" key="2">
    <source>
        <dbReference type="ARBA" id="ARBA00023002"/>
    </source>
</evidence>
<sequence length="100" mass="11541">MAEKSFNAFRMAQAQFDAVAERLGLDYATRELLRNCLREYHFSIPVRMDDGTVKVFRGYRVQHNDSRGPAKGGIRFHPQETADTVRALAMWMTWKCSVVD</sequence>
<dbReference type="Proteomes" id="UP000649604">
    <property type="component" value="Unassembled WGS sequence"/>
</dbReference>
<dbReference type="SUPFAM" id="SSF53223">
    <property type="entry name" value="Aminoacid dehydrogenase-like, N-terminal domain"/>
    <property type="match status" value="1"/>
</dbReference>
<proteinExistence type="inferred from homology"/>
<dbReference type="Gene3D" id="3.40.50.10860">
    <property type="entry name" value="Leucine Dehydrogenase, chain A, domain 1"/>
    <property type="match status" value="1"/>
</dbReference>